<evidence type="ECO:0000256" key="3">
    <source>
        <dbReference type="ARBA" id="ARBA00022679"/>
    </source>
</evidence>
<dbReference type="InterPro" id="IPR000719">
    <property type="entry name" value="Prot_kinase_dom"/>
</dbReference>
<feature type="region of interest" description="Disordered" evidence="7">
    <location>
        <begin position="337"/>
        <end position="359"/>
    </location>
</feature>
<dbReference type="Gene3D" id="1.10.510.10">
    <property type="entry name" value="Transferase(Phosphotransferase) domain 1"/>
    <property type="match status" value="1"/>
</dbReference>
<dbReference type="CDD" id="cd14014">
    <property type="entry name" value="STKc_PknB_like"/>
    <property type="match status" value="1"/>
</dbReference>
<evidence type="ECO:0000313" key="10">
    <source>
        <dbReference type="Proteomes" id="UP000505377"/>
    </source>
</evidence>
<evidence type="ECO:0000313" key="9">
    <source>
        <dbReference type="EMBL" id="QJY45148.1"/>
    </source>
</evidence>
<organism evidence="9 10">
    <name type="scientific">Pseudonocardia broussonetiae</name>
    <dbReference type="NCBI Taxonomy" id="2736640"/>
    <lineage>
        <taxon>Bacteria</taxon>
        <taxon>Bacillati</taxon>
        <taxon>Actinomycetota</taxon>
        <taxon>Actinomycetes</taxon>
        <taxon>Pseudonocardiales</taxon>
        <taxon>Pseudonocardiaceae</taxon>
        <taxon>Pseudonocardia</taxon>
    </lineage>
</organism>
<dbReference type="PANTHER" id="PTHR43289">
    <property type="entry name" value="MITOGEN-ACTIVATED PROTEIN KINASE KINASE KINASE 20-RELATED"/>
    <property type="match status" value="1"/>
</dbReference>
<dbReference type="PROSITE" id="PS00108">
    <property type="entry name" value="PROTEIN_KINASE_ST"/>
    <property type="match status" value="1"/>
</dbReference>
<keyword evidence="2 9" id="KW-0723">Serine/threonine-protein kinase</keyword>
<dbReference type="SMART" id="SM00220">
    <property type="entry name" value="S_TKc"/>
    <property type="match status" value="1"/>
</dbReference>
<accession>A0A6M6JB34</accession>
<dbReference type="Gene3D" id="3.30.200.20">
    <property type="entry name" value="Phosphorylase Kinase, domain 1"/>
    <property type="match status" value="1"/>
</dbReference>
<dbReference type="InterPro" id="IPR011009">
    <property type="entry name" value="Kinase-like_dom_sf"/>
</dbReference>
<gene>
    <name evidence="9" type="ORF">HOP40_04330</name>
</gene>
<dbReference type="GO" id="GO:0004674">
    <property type="term" value="F:protein serine/threonine kinase activity"/>
    <property type="evidence" value="ECO:0007669"/>
    <property type="project" value="UniProtKB-KW"/>
</dbReference>
<evidence type="ECO:0000256" key="4">
    <source>
        <dbReference type="ARBA" id="ARBA00022741"/>
    </source>
</evidence>
<evidence type="ECO:0000259" key="8">
    <source>
        <dbReference type="PROSITE" id="PS50011"/>
    </source>
</evidence>
<keyword evidence="6" id="KW-0067">ATP-binding</keyword>
<evidence type="ECO:0000256" key="1">
    <source>
        <dbReference type="ARBA" id="ARBA00012513"/>
    </source>
</evidence>
<keyword evidence="10" id="KW-1185">Reference proteome</keyword>
<evidence type="ECO:0000256" key="6">
    <source>
        <dbReference type="ARBA" id="ARBA00022840"/>
    </source>
</evidence>
<evidence type="ECO:0000256" key="7">
    <source>
        <dbReference type="SAM" id="MobiDB-lite"/>
    </source>
</evidence>
<name>A0A6M6JB34_9PSEU</name>
<dbReference type="Proteomes" id="UP000505377">
    <property type="component" value="Chromosome"/>
</dbReference>
<dbReference type="AlphaFoldDB" id="A0A6M6JB34"/>
<protein>
    <recommendedName>
        <fullName evidence="1">non-specific serine/threonine protein kinase</fullName>
        <ecNumber evidence="1">2.7.11.1</ecNumber>
    </recommendedName>
</protein>
<dbReference type="EMBL" id="CP053564">
    <property type="protein sequence ID" value="QJY45148.1"/>
    <property type="molecule type" value="Genomic_DNA"/>
</dbReference>
<feature type="domain" description="Protein kinase" evidence="8">
    <location>
        <begin position="14"/>
        <end position="278"/>
    </location>
</feature>
<keyword evidence="5 9" id="KW-0418">Kinase</keyword>
<dbReference type="KEGG" id="pbro:HOP40_04330"/>
<dbReference type="PANTHER" id="PTHR43289:SF6">
    <property type="entry name" value="SERINE_THREONINE-PROTEIN KINASE NEKL-3"/>
    <property type="match status" value="1"/>
</dbReference>
<proteinExistence type="predicted"/>
<dbReference type="GO" id="GO:0005524">
    <property type="term" value="F:ATP binding"/>
    <property type="evidence" value="ECO:0007669"/>
    <property type="project" value="UniProtKB-KW"/>
</dbReference>
<reference evidence="9 10" key="1">
    <citation type="submission" date="2020-05" db="EMBL/GenBank/DDBJ databases">
        <authorList>
            <person name="Mo P."/>
        </authorList>
    </citation>
    <scope>NUCLEOTIDE SEQUENCE [LARGE SCALE GENOMIC DNA]</scope>
    <source>
        <strain evidence="9 10">Gen01</strain>
    </source>
</reference>
<sequence>MTSLLSNGSSFGRYRIFARIGAGAQGHVYRARDTRDGRTVALKILHGGQGLDASTRKRFDREGAILAKLNHKHIVKLYDVGVEEGHPYFTMDYVEGLDLSQLLADRGQKGLPVDFAVQIIEQVASALDAAHAAKLLHRDIKPANILIEQDPPGDVYLTDFGIATEAGAPPLTRTSALIGTLAYTAPERFRERSQVDRRADIYSLGCVLYEALTGDAPFTAQDFPGWIAAHLYSAPPKPSTMRPTTVSVAFDSVIECALAKNPLHRFGTASELASAARIAMESELPLPASQILIDQSAPSEVARKRSYEPTRNAETTQRAALTAFLLRAFQPTMIADVAPGPVGKNPEAKRDVKTPSSPAAVKRGAFPPLALALALFLILTNSWWSSKASEIVNQWTSGGSSQASNQFVDWHEEFDEDFCPSVPFEVAGQKWTVGLLSSDTDCGTVHVFSGEDRIAEFSVPRPAYSVDILVHVGDSPSSSYVALIDDDATPMLVGFAVSDPATQWTRPIGTQAAMLAFQDGPVIGTSEAIDAEDSVIGISMSSGEIVWSANCPEGFTRDGLRLAESEESSRPGMVMVCDRIPPPYGAEGNLFLVAGDGIVVDIPDDA</sequence>
<keyword evidence="4" id="KW-0547">Nucleotide-binding</keyword>
<evidence type="ECO:0000256" key="5">
    <source>
        <dbReference type="ARBA" id="ARBA00022777"/>
    </source>
</evidence>
<evidence type="ECO:0000256" key="2">
    <source>
        <dbReference type="ARBA" id="ARBA00022527"/>
    </source>
</evidence>
<dbReference type="Pfam" id="PF00069">
    <property type="entry name" value="Pkinase"/>
    <property type="match status" value="1"/>
</dbReference>
<dbReference type="PROSITE" id="PS50011">
    <property type="entry name" value="PROTEIN_KINASE_DOM"/>
    <property type="match status" value="1"/>
</dbReference>
<dbReference type="EC" id="2.7.11.1" evidence="1"/>
<keyword evidence="3" id="KW-0808">Transferase</keyword>
<dbReference type="SUPFAM" id="SSF56112">
    <property type="entry name" value="Protein kinase-like (PK-like)"/>
    <property type="match status" value="1"/>
</dbReference>
<dbReference type="InterPro" id="IPR008271">
    <property type="entry name" value="Ser/Thr_kinase_AS"/>
</dbReference>
<dbReference type="RefSeq" id="WP_172154863.1">
    <property type="nucleotide sequence ID" value="NZ_CP053564.1"/>
</dbReference>